<evidence type="ECO:0000313" key="3">
    <source>
        <dbReference type="Proteomes" id="UP000499080"/>
    </source>
</evidence>
<feature type="non-terminal residue" evidence="2">
    <location>
        <position position="1"/>
    </location>
</feature>
<dbReference type="InterPro" id="IPR031919">
    <property type="entry name" value="Fucosidase_C"/>
</dbReference>
<evidence type="ECO:0000259" key="1">
    <source>
        <dbReference type="Pfam" id="PF16757"/>
    </source>
</evidence>
<evidence type="ECO:0000313" key="2">
    <source>
        <dbReference type="EMBL" id="GBM78717.1"/>
    </source>
</evidence>
<accession>A0A4Y2ILX6</accession>
<dbReference type="Gene3D" id="2.60.40.1180">
    <property type="entry name" value="Golgi alpha-mannosidase II"/>
    <property type="match status" value="1"/>
</dbReference>
<sequence length="76" mass="8604">YTSYLSDIYAIVLIWPKNNVLQLGALQTSTGDKIHMLGVEDPLEYSQAEKILKIIFPLLPPNELPSTYAWVLKVTK</sequence>
<dbReference type="InterPro" id="IPR013780">
    <property type="entry name" value="Glyco_hydro_b"/>
</dbReference>
<feature type="domain" description="Alpha-L-fucosidase C-terminal" evidence="1">
    <location>
        <begin position="1"/>
        <end position="75"/>
    </location>
</feature>
<keyword evidence="3" id="KW-1185">Reference proteome</keyword>
<comment type="caution">
    <text evidence="2">The sequence shown here is derived from an EMBL/GenBank/DDBJ whole genome shotgun (WGS) entry which is preliminary data.</text>
</comment>
<organism evidence="2 3">
    <name type="scientific">Araneus ventricosus</name>
    <name type="common">Orbweaver spider</name>
    <name type="synonym">Epeira ventricosa</name>
    <dbReference type="NCBI Taxonomy" id="182803"/>
    <lineage>
        <taxon>Eukaryota</taxon>
        <taxon>Metazoa</taxon>
        <taxon>Ecdysozoa</taxon>
        <taxon>Arthropoda</taxon>
        <taxon>Chelicerata</taxon>
        <taxon>Arachnida</taxon>
        <taxon>Araneae</taxon>
        <taxon>Araneomorphae</taxon>
        <taxon>Entelegynae</taxon>
        <taxon>Araneoidea</taxon>
        <taxon>Araneidae</taxon>
        <taxon>Araneus</taxon>
    </lineage>
</organism>
<proteinExistence type="predicted"/>
<dbReference type="Proteomes" id="UP000499080">
    <property type="component" value="Unassembled WGS sequence"/>
</dbReference>
<dbReference type="AlphaFoldDB" id="A0A4Y2ILX6"/>
<protein>
    <recommendedName>
        <fullName evidence="1">Alpha-L-fucosidase C-terminal domain-containing protein</fullName>
    </recommendedName>
</protein>
<dbReference type="EMBL" id="BGPR01186546">
    <property type="protein sequence ID" value="GBM78717.1"/>
    <property type="molecule type" value="Genomic_DNA"/>
</dbReference>
<reference evidence="2 3" key="1">
    <citation type="journal article" date="2019" name="Sci. Rep.">
        <title>Orb-weaving spider Araneus ventricosus genome elucidates the spidroin gene catalogue.</title>
        <authorList>
            <person name="Kono N."/>
            <person name="Nakamura H."/>
            <person name="Ohtoshi R."/>
            <person name="Moran D.A.P."/>
            <person name="Shinohara A."/>
            <person name="Yoshida Y."/>
            <person name="Fujiwara M."/>
            <person name="Mori M."/>
            <person name="Tomita M."/>
            <person name="Arakawa K."/>
        </authorList>
    </citation>
    <scope>NUCLEOTIDE SEQUENCE [LARGE SCALE GENOMIC DNA]</scope>
</reference>
<name>A0A4Y2ILX6_ARAVE</name>
<gene>
    <name evidence="2" type="ORF">AVEN_168474_1</name>
</gene>
<dbReference type="Pfam" id="PF16757">
    <property type="entry name" value="Fucosidase_C"/>
    <property type="match status" value="1"/>
</dbReference>
<dbReference type="OrthoDB" id="6039950at2759"/>